<organism evidence="2 3">
    <name type="scientific">Rohdeia mirabilis</name>
    <dbReference type="NCBI Taxonomy" id="2528008"/>
    <lineage>
        <taxon>Bacteria</taxon>
        <taxon>Pseudomonadati</taxon>
        <taxon>Planctomycetota</taxon>
        <taxon>Planctomycetia</taxon>
        <taxon>Planctomycetia incertae sedis</taxon>
        <taxon>Rohdeia</taxon>
    </lineage>
</organism>
<evidence type="ECO:0000259" key="1">
    <source>
        <dbReference type="PROSITE" id="PS50830"/>
    </source>
</evidence>
<reference evidence="2 3" key="1">
    <citation type="submission" date="2019-02" db="EMBL/GenBank/DDBJ databases">
        <title>Deep-cultivation of Planctomycetes and their phenomic and genomic characterization uncovers novel biology.</title>
        <authorList>
            <person name="Wiegand S."/>
            <person name="Jogler M."/>
            <person name="Boedeker C."/>
            <person name="Pinto D."/>
            <person name="Vollmers J."/>
            <person name="Rivas-Marin E."/>
            <person name="Kohn T."/>
            <person name="Peeters S.H."/>
            <person name="Heuer A."/>
            <person name="Rast P."/>
            <person name="Oberbeckmann S."/>
            <person name="Bunk B."/>
            <person name="Jeske O."/>
            <person name="Meyerdierks A."/>
            <person name="Storesund J.E."/>
            <person name="Kallscheuer N."/>
            <person name="Luecker S."/>
            <person name="Lage O.M."/>
            <person name="Pohl T."/>
            <person name="Merkel B.J."/>
            <person name="Hornburger P."/>
            <person name="Mueller R.-W."/>
            <person name="Bruemmer F."/>
            <person name="Labrenz M."/>
            <person name="Spormann A.M."/>
            <person name="Op den Camp H."/>
            <person name="Overmann J."/>
            <person name="Amann R."/>
            <person name="Jetten M.S.M."/>
            <person name="Mascher T."/>
            <person name="Medema M.H."/>
            <person name="Devos D.P."/>
            <person name="Kaster A.-K."/>
            <person name="Ovreas L."/>
            <person name="Rohde M."/>
            <person name="Galperin M.Y."/>
            <person name="Jogler C."/>
        </authorList>
    </citation>
    <scope>NUCLEOTIDE SEQUENCE [LARGE SCALE GENOMIC DNA]</scope>
    <source>
        <strain evidence="2 3">Pla163</strain>
    </source>
</reference>
<proteinExistence type="predicted"/>
<evidence type="ECO:0000313" key="2">
    <source>
        <dbReference type="EMBL" id="QDU84460.1"/>
    </source>
</evidence>
<dbReference type="RefSeq" id="WP_145186043.1">
    <property type="nucleotide sequence ID" value="NZ_CP036290.1"/>
</dbReference>
<dbReference type="Proteomes" id="UP000319342">
    <property type="component" value="Chromosome"/>
</dbReference>
<dbReference type="OrthoDB" id="72963at2"/>
<evidence type="ECO:0000313" key="3">
    <source>
        <dbReference type="Proteomes" id="UP000319342"/>
    </source>
</evidence>
<dbReference type="Gene3D" id="2.40.50.90">
    <property type="match status" value="1"/>
</dbReference>
<dbReference type="AlphaFoldDB" id="A0A518CYZ6"/>
<protein>
    <submittedName>
        <fullName evidence="2">Thermonuclease</fullName>
        <ecNumber evidence="2">3.1.31.1</ecNumber>
    </submittedName>
</protein>
<keyword evidence="2" id="KW-0378">Hydrolase</keyword>
<dbReference type="InterPro" id="IPR035437">
    <property type="entry name" value="SNase_OB-fold_sf"/>
</dbReference>
<dbReference type="SUPFAM" id="SSF50199">
    <property type="entry name" value="Staphylococcal nuclease"/>
    <property type="match status" value="1"/>
</dbReference>
<dbReference type="InterPro" id="IPR016071">
    <property type="entry name" value="Staphylococal_nuclease_OB-fold"/>
</dbReference>
<name>A0A518CYZ6_9BACT</name>
<dbReference type="EC" id="3.1.31.1" evidence="2"/>
<feature type="domain" description="TNase-like" evidence="1">
    <location>
        <begin position="59"/>
        <end position="201"/>
    </location>
</feature>
<sequence>MRTLRPVLSILFVGLLGALGQRALAGATDIHGAAAPSLQERSARAEADTTSEPLELFEVVRIVDGDTLHITRNGVKEKLRLLSVDTEEKLSGNPNLSETKPETLFGQEATEWAQRFFPARSSVDGKVMVGLRFPDGVEAHDVYGRLLCHVLLADGTDFNVLLVREGWSPYFNKYGNSRICHAEFVAAQNEARRAKVGIWNPETNRPDDPSQRAIVRPYDRLLPWWNARAEAIDGARARHERNPVLNVEADRPDDVQLAAWASEGGATVEVFGSIDRIFDEDDGSVTLLLRTGEKDRAIRVRIAKNHNAQFDLDDLRRRSTEEFIQNYLVFRGTLQPARRGGWELWVAASDQVRLGGPEPR</sequence>
<gene>
    <name evidence="2" type="primary">nucH</name>
    <name evidence="2" type="ORF">Pla163_15700</name>
</gene>
<dbReference type="GO" id="GO:1990599">
    <property type="term" value="F:3' overhang single-stranded DNA endodeoxyribonuclease activity"/>
    <property type="evidence" value="ECO:0007669"/>
    <property type="project" value="UniProtKB-EC"/>
</dbReference>
<dbReference type="EMBL" id="CP036290">
    <property type="protein sequence ID" value="QDU84460.1"/>
    <property type="molecule type" value="Genomic_DNA"/>
</dbReference>
<dbReference type="SMART" id="SM00318">
    <property type="entry name" value="SNc"/>
    <property type="match status" value="1"/>
</dbReference>
<keyword evidence="3" id="KW-1185">Reference proteome</keyword>
<accession>A0A518CYZ6</accession>
<dbReference type="Pfam" id="PF00565">
    <property type="entry name" value="SNase"/>
    <property type="match status" value="1"/>
</dbReference>
<dbReference type="PROSITE" id="PS50830">
    <property type="entry name" value="TNASE_3"/>
    <property type="match status" value="1"/>
</dbReference>